<accession>A0A9N9WN04</accession>
<reference evidence="1" key="2">
    <citation type="submission" date="2022-10" db="EMBL/GenBank/DDBJ databases">
        <authorList>
            <consortium name="ENA_rothamsted_submissions"/>
            <consortium name="culmorum"/>
            <person name="King R."/>
        </authorList>
    </citation>
    <scope>NUCLEOTIDE SEQUENCE</scope>
</reference>
<sequence length="127" mass="15246">MDIVNKETDEMYKELFTDTEYNDNHLKQLNDMKDIFRQHINNRRNDSQKELIMDERLIEKLKNIKVFSYNILQTFKSLNTSVNTQKTVDVKPFSDLDDYNKYVSVQQEILSSEIWKIDALLSYLVEK</sequence>
<proteinExistence type="predicted"/>
<reference evidence="1" key="1">
    <citation type="submission" date="2022-01" db="EMBL/GenBank/DDBJ databases">
        <authorList>
            <person name="King R."/>
        </authorList>
    </citation>
    <scope>NUCLEOTIDE SEQUENCE</scope>
</reference>
<dbReference type="EMBL" id="OU895877">
    <property type="protein sequence ID" value="CAG9799088.1"/>
    <property type="molecule type" value="Genomic_DNA"/>
</dbReference>
<protein>
    <submittedName>
        <fullName evidence="1">Uncharacterized protein</fullName>
    </submittedName>
</protein>
<organism evidence="1 2">
    <name type="scientific">Chironomus riparius</name>
    <dbReference type="NCBI Taxonomy" id="315576"/>
    <lineage>
        <taxon>Eukaryota</taxon>
        <taxon>Metazoa</taxon>
        <taxon>Ecdysozoa</taxon>
        <taxon>Arthropoda</taxon>
        <taxon>Hexapoda</taxon>
        <taxon>Insecta</taxon>
        <taxon>Pterygota</taxon>
        <taxon>Neoptera</taxon>
        <taxon>Endopterygota</taxon>
        <taxon>Diptera</taxon>
        <taxon>Nematocera</taxon>
        <taxon>Chironomoidea</taxon>
        <taxon>Chironomidae</taxon>
        <taxon>Chironominae</taxon>
        <taxon>Chironomus</taxon>
    </lineage>
</organism>
<dbReference type="Proteomes" id="UP001153620">
    <property type="component" value="Chromosome 1"/>
</dbReference>
<keyword evidence="2" id="KW-1185">Reference proteome</keyword>
<name>A0A9N9WN04_9DIPT</name>
<dbReference type="AlphaFoldDB" id="A0A9N9WN04"/>
<evidence type="ECO:0000313" key="1">
    <source>
        <dbReference type="EMBL" id="CAG9799088.1"/>
    </source>
</evidence>
<evidence type="ECO:0000313" key="2">
    <source>
        <dbReference type="Proteomes" id="UP001153620"/>
    </source>
</evidence>
<gene>
    <name evidence="1" type="ORF">CHIRRI_LOCUS2063</name>
</gene>